<proteinExistence type="predicted"/>
<accession>A0A6B9XT68</accession>
<geneLocation type="mitochondrion" evidence="1"/>
<sequence>MYIDSKNLKAYILFPAFKLRASICLPCSLPMRLVLCLRFAHPPMDWSNGFNNFNC</sequence>
<dbReference type="AlphaFoldDB" id="A0A6B9XT68"/>
<organism evidence="1">
    <name type="scientific">Picea sitchensis</name>
    <name type="common">Sitka spruce</name>
    <name type="synonym">Pinus sitchensis</name>
    <dbReference type="NCBI Taxonomy" id="3332"/>
    <lineage>
        <taxon>Eukaryota</taxon>
        <taxon>Viridiplantae</taxon>
        <taxon>Streptophyta</taxon>
        <taxon>Embryophyta</taxon>
        <taxon>Tracheophyta</taxon>
        <taxon>Spermatophyta</taxon>
        <taxon>Pinopsida</taxon>
        <taxon>Pinidae</taxon>
        <taxon>Conifers I</taxon>
        <taxon>Pinales</taxon>
        <taxon>Pinaceae</taxon>
        <taxon>Picea</taxon>
    </lineage>
</organism>
<reference evidence="1" key="1">
    <citation type="submission" date="2019-03" db="EMBL/GenBank/DDBJ databases">
        <title>Largest Complete Mitochondrial Genome of a Gymnosperm, Sitka Spruce (Picea sitchensis), Indicates Complex Physical Structure.</title>
        <authorList>
            <person name="Jackman S.D."/>
            <person name="Coombe L."/>
            <person name="Warren R."/>
            <person name="Kirk H."/>
            <person name="Trinh E."/>
            <person name="McLeod T."/>
            <person name="Pleasance S."/>
            <person name="Pandoh P."/>
            <person name="Zhao Y."/>
            <person name="Coope R."/>
            <person name="Bousquet J."/>
            <person name="Bohlmann J.C."/>
            <person name="Jones S.J.M."/>
            <person name="Birol I."/>
        </authorList>
    </citation>
    <scope>NUCLEOTIDE SEQUENCE</scope>
    <source>
        <strain evidence="1">Q903</strain>
    </source>
</reference>
<name>A0A6B9XT68_PICSI</name>
<dbReference type="EMBL" id="MK697705">
    <property type="protein sequence ID" value="QHR92677.1"/>
    <property type="molecule type" value="Genomic_DNA"/>
</dbReference>
<keyword evidence="1" id="KW-0496">Mitochondrion</keyword>
<evidence type="ECO:0000313" key="1">
    <source>
        <dbReference type="EMBL" id="QHR92677.1"/>
    </source>
</evidence>
<gene>
    <name evidence="1" type="primary">orf06779</name>
    <name evidence="1" type="ORF">Q903MT_gene6725</name>
</gene>
<protein>
    <submittedName>
        <fullName evidence="1">Uncharacterized protein</fullName>
    </submittedName>
</protein>